<dbReference type="Gene3D" id="1.20.140.160">
    <property type="match status" value="1"/>
</dbReference>
<dbReference type="SUPFAM" id="SSF88659">
    <property type="entry name" value="Sigma3 and sigma4 domains of RNA polymerase sigma factors"/>
    <property type="match status" value="1"/>
</dbReference>
<accession>A0A921I0U0</accession>
<reference evidence="2" key="1">
    <citation type="journal article" date="2021" name="PeerJ">
        <title>Extensive microbial diversity within the chicken gut microbiome revealed by metagenomics and culture.</title>
        <authorList>
            <person name="Gilroy R."/>
            <person name="Ravi A."/>
            <person name="Getino M."/>
            <person name="Pursley I."/>
            <person name="Horton D.L."/>
            <person name="Alikhan N.F."/>
            <person name="Baker D."/>
            <person name="Gharbi K."/>
            <person name="Hall N."/>
            <person name="Watson M."/>
            <person name="Adriaenssens E.M."/>
            <person name="Foster-Nyarko E."/>
            <person name="Jarju S."/>
            <person name="Secka A."/>
            <person name="Antonio M."/>
            <person name="Oren A."/>
            <person name="Chaudhuri R.R."/>
            <person name="La Ragione R."/>
            <person name="Hildebrand F."/>
            <person name="Pallen M.J."/>
        </authorList>
    </citation>
    <scope>NUCLEOTIDE SEQUENCE</scope>
    <source>
        <strain evidence="2">ChiSjej5B23-16112</strain>
    </source>
</reference>
<dbReference type="Proteomes" id="UP000769156">
    <property type="component" value="Unassembled WGS sequence"/>
</dbReference>
<gene>
    <name evidence="2" type="ORF">K8V82_00605</name>
</gene>
<name>A0A921I0U0_9FIRM</name>
<evidence type="ECO:0000313" key="2">
    <source>
        <dbReference type="EMBL" id="HJF93277.1"/>
    </source>
</evidence>
<feature type="domain" description="RNA polymerase sigma-70 region 4" evidence="1">
    <location>
        <begin position="213"/>
        <end position="261"/>
    </location>
</feature>
<dbReference type="GO" id="GO:0006352">
    <property type="term" value="P:DNA-templated transcription initiation"/>
    <property type="evidence" value="ECO:0007669"/>
    <property type="project" value="InterPro"/>
</dbReference>
<proteinExistence type="predicted"/>
<dbReference type="EMBL" id="DYVY01000014">
    <property type="protein sequence ID" value="HJF93277.1"/>
    <property type="molecule type" value="Genomic_DNA"/>
</dbReference>
<reference evidence="2" key="2">
    <citation type="submission" date="2021-09" db="EMBL/GenBank/DDBJ databases">
        <authorList>
            <person name="Gilroy R."/>
        </authorList>
    </citation>
    <scope>NUCLEOTIDE SEQUENCE</scope>
    <source>
        <strain evidence="2">ChiSjej5B23-16112</strain>
    </source>
</reference>
<dbReference type="GO" id="GO:0003700">
    <property type="term" value="F:DNA-binding transcription factor activity"/>
    <property type="evidence" value="ECO:0007669"/>
    <property type="project" value="InterPro"/>
</dbReference>
<evidence type="ECO:0000313" key="3">
    <source>
        <dbReference type="Proteomes" id="UP000769156"/>
    </source>
</evidence>
<dbReference type="Pfam" id="PF04545">
    <property type="entry name" value="Sigma70_r4"/>
    <property type="match status" value="1"/>
</dbReference>
<dbReference type="InterPro" id="IPR007630">
    <property type="entry name" value="RNA_pol_sigma70_r4"/>
</dbReference>
<organism evidence="2 3">
    <name type="scientific">Lachnoclostridium phocaeense</name>
    <dbReference type="NCBI Taxonomy" id="1871021"/>
    <lineage>
        <taxon>Bacteria</taxon>
        <taxon>Bacillati</taxon>
        <taxon>Bacillota</taxon>
        <taxon>Clostridia</taxon>
        <taxon>Lachnospirales</taxon>
        <taxon>Lachnospiraceae</taxon>
    </lineage>
</organism>
<dbReference type="InterPro" id="IPR014284">
    <property type="entry name" value="RNA_pol_sigma-70_dom"/>
</dbReference>
<evidence type="ECO:0000259" key="1">
    <source>
        <dbReference type="Pfam" id="PF04545"/>
    </source>
</evidence>
<dbReference type="AlphaFoldDB" id="A0A921I0U0"/>
<sequence length="271" mass="31773">MNREVNGTEKTQKYAGIRMFFKEGLEQLQELEKSPHPDKEKCDAIKVALWEGMKGFAYTVSEQMNVSLEDPYEREEVLQDLANIFFEKLYGYNWRKATPTTYFVRYFRERLVNHVRCEKYNGISLYYIGNIRKIEKAEEMFREQGIQYTDSMISAQTGLSEKAISNARKILEKANVTRLEDLSDLLDNGRLDQESQMIEKESQELIRKALENNLSQEERDMILLRFFVEDGENMSYKKIAQQKNISIRKAKEIIESTLEKLANDKSLIDLG</sequence>
<dbReference type="InterPro" id="IPR013324">
    <property type="entry name" value="RNA_pol_sigma_r3/r4-like"/>
</dbReference>
<protein>
    <submittedName>
        <fullName evidence="2">Sigma-70 family RNA polymerase sigma factor</fullName>
    </submittedName>
</protein>
<dbReference type="NCBIfam" id="TIGR02937">
    <property type="entry name" value="sigma70-ECF"/>
    <property type="match status" value="1"/>
</dbReference>
<comment type="caution">
    <text evidence="2">The sequence shown here is derived from an EMBL/GenBank/DDBJ whole genome shotgun (WGS) entry which is preliminary data.</text>
</comment>